<evidence type="ECO:0000313" key="2">
    <source>
        <dbReference type="Proteomes" id="UP001059950"/>
    </source>
</evidence>
<organism evidence="1 2">
    <name type="scientific">Amphritea atlantica</name>
    <dbReference type="NCBI Taxonomy" id="355243"/>
    <lineage>
        <taxon>Bacteria</taxon>
        <taxon>Pseudomonadati</taxon>
        <taxon>Pseudomonadota</taxon>
        <taxon>Gammaproteobacteria</taxon>
        <taxon>Oceanospirillales</taxon>
        <taxon>Oceanospirillaceae</taxon>
        <taxon>Amphritea</taxon>
    </lineage>
</organism>
<dbReference type="EMBL" id="CP073344">
    <property type="protein sequence ID" value="UTW02841.1"/>
    <property type="molecule type" value="Genomic_DNA"/>
</dbReference>
<reference evidence="1" key="1">
    <citation type="submission" date="2021-04" db="EMBL/GenBank/DDBJ databases">
        <title>Oceanospirillales bacteria with DddD are important DMSP degraders in coastal seawater.</title>
        <authorList>
            <person name="Liu J."/>
        </authorList>
    </citation>
    <scope>NUCLEOTIDE SEQUENCE</scope>
    <source>
        <strain evidence="1">GY6</strain>
    </source>
</reference>
<proteinExistence type="predicted"/>
<keyword evidence="2" id="KW-1185">Reference proteome</keyword>
<sequence>MQISEFKSYAQSKLITAVKFIESGCSPIVIELSYIKDKAMHRALLTRGTEVVTCKCLEQAYCICRDAGIHRAELVQIMTHDEACAGETLSGQHNPMIVRF</sequence>
<name>A0ABY5GVG1_9GAMM</name>
<evidence type="ECO:0000313" key="1">
    <source>
        <dbReference type="EMBL" id="UTW02841.1"/>
    </source>
</evidence>
<gene>
    <name evidence="1" type="ORF">KDX31_16075</name>
</gene>
<dbReference type="Proteomes" id="UP001059950">
    <property type="component" value="Chromosome"/>
</dbReference>
<protein>
    <submittedName>
        <fullName evidence="1">Uncharacterized protein</fullName>
    </submittedName>
</protein>
<accession>A0ABY5GVG1</accession>